<proteinExistence type="predicted"/>
<dbReference type="EnsemblFungi" id="PTTG_01360-t43_1">
    <property type="protein sequence ID" value="PTTG_01360-t43_1-p1"/>
    <property type="gene ID" value="PTTG_01360"/>
</dbReference>
<feature type="region of interest" description="Disordered" evidence="1">
    <location>
        <begin position="35"/>
        <end position="90"/>
    </location>
</feature>
<gene>
    <name evidence="2" type="ORF">PTTG_01360</name>
</gene>
<reference evidence="2" key="2">
    <citation type="submission" date="2016-05" db="EMBL/GenBank/DDBJ databases">
        <title>Comparative analysis highlights variable genome content of wheat rusts and divergence of the mating loci.</title>
        <authorList>
            <person name="Cuomo C.A."/>
            <person name="Bakkeren G."/>
            <person name="Szabo L."/>
            <person name="Khalil H."/>
            <person name="Joly D."/>
            <person name="Goldberg J."/>
            <person name="Young S."/>
            <person name="Zeng Q."/>
            <person name="Fellers J."/>
        </authorList>
    </citation>
    <scope>NUCLEOTIDE SEQUENCE [LARGE SCALE GENOMIC DNA]</scope>
    <source>
        <strain evidence="2">1-1 BBBD Race 1</strain>
    </source>
</reference>
<reference evidence="2" key="1">
    <citation type="submission" date="2009-11" db="EMBL/GenBank/DDBJ databases">
        <authorList>
            <consortium name="The Broad Institute Genome Sequencing Platform"/>
            <person name="Ward D."/>
            <person name="Feldgarden M."/>
            <person name="Earl A."/>
            <person name="Young S.K."/>
            <person name="Zeng Q."/>
            <person name="Koehrsen M."/>
            <person name="Alvarado L."/>
            <person name="Berlin A."/>
            <person name="Bochicchio J."/>
            <person name="Borenstein D."/>
            <person name="Chapman S.B."/>
            <person name="Chen Z."/>
            <person name="Engels R."/>
            <person name="Freedman E."/>
            <person name="Gellesch M."/>
            <person name="Goldberg J."/>
            <person name="Griggs A."/>
            <person name="Gujja S."/>
            <person name="Heilman E."/>
            <person name="Heiman D."/>
            <person name="Hepburn T."/>
            <person name="Howarth C."/>
            <person name="Jen D."/>
            <person name="Larson L."/>
            <person name="Lewis B."/>
            <person name="Mehta T."/>
            <person name="Park D."/>
            <person name="Pearson M."/>
            <person name="Roberts A."/>
            <person name="Saif S."/>
            <person name="Shea T."/>
            <person name="Shenoy N."/>
            <person name="Sisk P."/>
            <person name="Stolte C."/>
            <person name="Sykes S."/>
            <person name="Thomson T."/>
            <person name="Walk T."/>
            <person name="White J."/>
            <person name="Yandava C."/>
            <person name="Izard J."/>
            <person name="Baranova O.V."/>
            <person name="Blanton J.M."/>
            <person name="Tanner A.C."/>
            <person name="Dewhirst F.E."/>
            <person name="Haas B."/>
            <person name="Nusbaum C."/>
            <person name="Birren B."/>
        </authorList>
    </citation>
    <scope>NUCLEOTIDE SEQUENCE [LARGE SCALE GENOMIC DNA]</scope>
    <source>
        <strain evidence="2">1-1 BBBD Race 1</strain>
    </source>
</reference>
<dbReference type="EMBL" id="ADAS02000149">
    <property type="protein sequence ID" value="OAV88901.1"/>
    <property type="molecule type" value="Genomic_DNA"/>
</dbReference>
<dbReference type="VEuPathDB" id="FungiDB:PTTG_01360"/>
<dbReference type="AlphaFoldDB" id="A0A0C4EKT3"/>
<sequence length="90" mass="9848">MPDIPDGILGLPQNLLAARRPFWSRRLFLLLPSAPLPYSPPRGLPDLPTTPRPSEGLPDLPATFLTFRRPPSRPEDLLGVPEDSSGGLKD</sequence>
<dbReference type="Proteomes" id="UP000005240">
    <property type="component" value="Unassembled WGS sequence"/>
</dbReference>
<name>A0A0C4EKT3_PUCT1</name>
<feature type="compositionally biased region" description="Pro residues" evidence="1">
    <location>
        <begin position="35"/>
        <end position="51"/>
    </location>
</feature>
<evidence type="ECO:0000256" key="1">
    <source>
        <dbReference type="SAM" id="MobiDB-lite"/>
    </source>
</evidence>
<reference evidence="3" key="4">
    <citation type="submission" date="2025-05" db="UniProtKB">
        <authorList>
            <consortium name="EnsemblFungi"/>
        </authorList>
    </citation>
    <scope>IDENTIFICATION</scope>
    <source>
        <strain evidence="3">isolate 1-1 / race 1 (BBBD)</strain>
    </source>
</reference>
<reference evidence="3 4" key="3">
    <citation type="journal article" date="2017" name="G3 (Bethesda)">
        <title>Comparative analysis highlights variable genome content of wheat rusts and divergence of the mating loci.</title>
        <authorList>
            <person name="Cuomo C.A."/>
            <person name="Bakkeren G."/>
            <person name="Khalil H.B."/>
            <person name="Panwar V."/>
            <person name="Joly D."/>
            <person name="Linning R."/>
            <person name="Sakthikumar S."/>
            <person name="Song X."/>
            <person name="Adiconis X."/>
            <person name="Fan L."/>
            <person name="Goldberg J.M."/>
            <person name="Levin J.Z."/>
            <person name="Young S."/>
            <person name="Zeng Q."/>
            <person name="Anikster Y."/>
            <person name="Bruce M."/>
            <person name="Wang M."/>
            <person name="Yin C."/>
            <person name="McCallum B."/>
            <person name="Szabo L.J."/>
            <person name="Hulbert S."/>
            <person name="Chen X."/>
            <person name="Fellers J.P."/>
        </authorList>
    </citation>
    <scope>NUCLEOTIDE SEQUENCE</scope>
    <source>
        <strain evidence="3">isolate 1-1 / race 1 (BBBD)</strain>
        <strain evidence="4">Isolate 1-1 / race 1 (BBBD)</strain>
    </source>
</reference>
<protein>
    <submittedName>
        <fullName evidence="2 3">Uncharacterized protein</fullName>
    </submittedName>
</protein>
<organism evidence="2">
    <name type="scientific">Puccinia triticina (isolate 1-1 / race 1 (BBBD))</name>
    <name type="common">Brown leaf rust fungus</name>
    <dbReference type="NCBI Taxonomy" id="630390"/>
    <lineage>
        <taxon>Eukaryota</taxon>
        <taxon>Fungi</taxon>
        <taxon>Dikarya</taxon>
        <taxon>Basidiomycota</taxon>
        <taxon>Pucciniomycotina</taxon>
        <taxon>Pucciniomycetes</taxon>
        <taxon>Pucciniales</taxon>
        <taxon>Pucciniaceae</taxon>
        <taxon>Puccinia</taxon>
    </lineage>
</organism>
<keyword evidence="4" id="KW-1185">Reference proteome</keyword>
<evidence type="ECO:0000313" key="3">
    <source>
        <dbReference type="EnsemblFungi" id="PTTG_01360-t43_1-p1"/>
    </source>
</evidence>
<accession>A0A0C4EKT3</accession>
<evidence type="ECO:0000313" key="4">
    <source>
        <dbReference type="Proteomes" id="UP000005240"/>
    </source>
</evidence>
<evidence type="ECO:0000313" key="2">
    <source>
        <dbReference type="EMBL" id="OAV88901.1"/>
    </source>
</evidence>